<organism evidence="1 2">
    <name type="scientific">Chaetomium tenue</name>
    <dbReference type="NCBI Taxonomy" id="1854479"/>
    <lineage>
        <taxon>Eukaryota</taxon>
        <taxon>Fungi</taxon>
        <taxon>Dikarya</taxon>
        <taxon>Ascomycota</taxon>
        <taxon>Pezizomycotina</taxon>
        <taxon>Sordariomycetes</taxon>
        <taxon>Sordariomycetidae</taxon>
        <taxon>Sordariales</taxon>
        <taxon>Chaetomiaceae</taxon>
        <taxon>Chaetomium</taxon>
    </lineage>
</organism>
<protein>
    <submittedName>
        <fullName evidence="1">Uncharacterized protein</fullName>
    </submittedName>
</protein>
<gene>
    <name evidence="1" type="ORF">F5144DRAFT_144484</name>
</gene>
<sequence>MSKDAKDSSKPKPDGLRQPQRKDSLSSVLSWAGKITTSKPPTSSSSPSTPTPSPSTQHHHHHPPANGTRQRRHSHSTSSDSKTKTPMTPDPKASPGTSKAGKSSSSEKVNKAAAPDSQDGKQHSAPSRPQSAGDKPRSPLAPIPMPKSILRFSSPDGYRRHSQFGTPAAAAGEPTSPGLPPSPATPTFETVLSAPDSPPLTSSPTSPTQRPMSPVNRPMSPGTTVRFAKATVHRVEVGPGRRFLPVKRKSKSTLTYISPLDPGAQKSAPKTMLQSPTKLRRHQENQAAMGRYWLRTEEEEAQWRAEAERRAVEEAERYRNEPASPPPRPAVGAAAKVEGAVSRGREEIDKLPLLDGGGPAGLDKVEEETVAGSDDEDSDGEAGVRCDAEDDTASVTSKGSRRSINLRPSASIVALRAARAAAAATESGNNRPAEIKSFSERLAEKQAAEERRNRPGSPTIPAKSDAESSKSARSSTSSLVKEKPAAAAAAAAAATGAVSGRSSSTSTNSNPSGSNNVPSSTDEKLTRTPSREKEKEKDKARDRPRALTSSRSYMNLRSANDRAQKLSASRSAGHVGNSASHGSSNSNSSGNTHSHSNSSSSAGSGGSSGSNNNSNPNSNNHLHLSGRRGRRYFDDHKQGITA</sequence>
<reference evidence="1 2" key="1">
    <citation type="journal article" date="2021" name="Nat. Commun.">
        <title>Genetic determinants of endophytism in the Arabidopsis root mycobiome.</title>
        <authorList>
            <person name="Mesny F."/>
            <person name="Miyauchi S."/>
            <person name="Thiergart T."/>
            <person name="Pickel B."/>
            <person name="Atanasova L."/>
            <person name="Karlsson M."/>
            <person name="Huettel B."/>
            <person name="Barry K.W."/>
            <person name="Haridas S."/>
            <person name="Chen C."/>
            <person name="Bauer D."/>
            <person name="Andreopoulos W."/>
            <person name="Pangilinan J."/>
            <person name="LaButti K."/>
            <person name="Riley R."/>
            <person name="Lipzen A."/>
            <person name="Clum A."/>
            <person name="Drula E."/>
            <person name="Henrissat B."/>
            <person name="Kohler A."/>
            <person name="Grigoriev I.V."/>
            <person name="Martin F.M."/>
            <person name="Hacquard S."/>
        </authorList>
    </citation>
    <scope>NUCLEOTIDE SEQUENCE [LARGE SCALE GENOMIC DNA]</scope>
    <source>
        <strain evidence="1 2">MPI-SDFR-AT-0079</strain>
    </source>
</reference>
<accession>A0ACB7PIA4</accession>
<evidence type="ECO:0000313" key="1">
    <source>
        <dbReference type="EMBL" id="KAH6641687.1"/>
    </source>
</evidence>
<dbReference type="EMBL" id="JAGIZQ010000002">
    <property type="protein sequence ID" value="KAH6641687.1"/>
    <property type="molecule type" value="Genomic_DNA"/>
</dbReference>
<dbReference type="Proteomes" id="UP000724584">
    <property type="component" value="Unassembled WGS sequence"/>
</dbReference>
<comment type="caution">
    <text evidence="1">The sequence shown here is derived from an EMBL/GenBank/DDBJ whole genome shotgun (WGS) entry which is preliminary data.</text>
</comment>
<keyword evidence="2" id="KW-1185">Reference proteome</keyword>
<evidence type="ECO:0000313" key="2">
    <source>
        <dbReference type="Proteomes" id="UP000724584"/>
    </source>
</evidence>
<name>A0ACB7PIA4_9PEZI</name>
<proteinExistence type="predicted"/>